<dbReference type="AlphaFoldDB" id="A0A2L0UBE7"/>
<dbReference type="Pfam" id="PF14016">
    <property type="entry name" value="DUF4232"/>
    <property type="match status" value="1"/>
</dbReference>
<sequence>PAPTATTESATPSPSPSASASTPAAAGVCTAAQLSGAVEDQAGGAAAGSVYRTIVLTNASDQECVVDGFPGVSFVDASGTQIGAPADRDGSATTPVLLAPGASATATLQQTNAQNYGDGCGITPAAGVRVYPPGATDSLVLAQEIPACSASSIVLMTVGTLQPAA</sequence>
<evidence type="ECO:0000313" key="4">
    <source>
        <dbReference type="Proteomes" id="UP000239187"/>
    </source>
</evidence>
<feature type="non-terminal residue" evidence="3">
    <location>
        <position position="1"/>
    </location>
</feature>
<feature type="domain" description="DUF4232" evidence="2">
    <location>
        <begin position="29"/>
        <end position="159"/>
    </location>
</feature>
<reference evidence="3 4" key="1">
    <citation type="submission" date="2017-11" db="EMBL/GenBank/DDBJ databases">
        <title>Draft genome of Arthrobacter agilis strain UMCV2, a plant growth-promoting rhizobacterium and biocontrol capacity of phytopathogenic fungi.</title>
        <authorList>
            <person name="Martinez-Camara R."/>
            <person name="Santoyo G."/>
            <person name="Moreno-Hagelsieb G."/>
            <person name="Valencia-Cantero E."/>
        </authorList>
    </citation>
    <scope>NUCLEOTIDE SEQUENCE [LARGE SCALE GENOMIC DNA]</scope>
    <source>
        <strain evidence="3 4">UMCV2</strain>
    </source>
</reference>
<gene>
    <name evidence="3" type="ORF">CVO76_02060</name>
</gene>
<evidence type="ECO:0000259" key="2">
    <source>
        <dbReference type="Pfam" id="PF14016"/>
    </source>
</evidence>
<protein>
    <recommendedName>
        <fullName evidence="2">DUF4232 domain-containing protein</fullName>
    </recommendedName>
</protein>
<proteinExistence type="predicted"/>
<organism evidence="3 4">
    <name type="scientific">Arthrobacter agilis</name>
    <dbReference type="NCBI Taxonomy" id="37921"/>
    <lineage>
        <taxon>Bacteria</taxon>
        <taxon>Bacillati</taxon>
        <taxon>Actinomycetota</taxon>
        <taxon>Actinomycetes</taxon>
        <taxon>Micrococcales</taxon>
        <taxon>Micrococcaceae</taxon>
        <taxon>Arthrobacter</taxon>
    </lineage>
</organism>
<name>A0A2L0UBE7_9MICC</name>
<accession>A0A2L0UBE7</accession>
<dbReference type="Proteomes" id="UP000239187">
    <property type="component" value="Chromosome"/>
</dbReference>
<evidence type="ECO:0000313" key="3">
    <source>
        <dbReference type="EMBL" id="AUZ86559.1"/>
    </source>
</evidence>
<dbReference type="EMBL" id="CP024915">
    <property type="protein sequence ID" value="AUZ86559.1"/>
    <property type="molecule type" value="Genomic_DNA"/>
</dbReference>
<dbReference type="InterPro" id="IPR025326">
    <property type="entry name" value="DUF4232"/>
</dbReference>
<feature type="region of interest" description="Disordered" evidence="1">
    <location>
        <begin position="1"/>
        <end position="24"/>
    </location>
</feature>
<evidence type="ECO:0000256" key="1">
    <source>
        <dbReference type="SAM" id="MobiDB-lite"/>
    </source>
</evidence>
<dbReference type="RefSeq" id="WP_208740505.1">
    <property type="nucleotide sequence ID" value="NZ_CP024915.1"/>
</dbReference>